<evidence type="ECO:0000256" key="1">
    <source>
        <dbReference type="ARBA" id="ARBA00022801"/>
    </source>
</evidence>
<proteinExistence type="predicted"/>
<dbReference type="Proteomes" id="UP000288178">
    <property type="component" value="Unassembled WGS sequence"/>
</dbReference>
<dbReference type="InterPro" id="IPR023186">
    <property type="entry name" value="IUNH"/>
</dbReference>
<organism evidence="4 5">
    <name type="scientific">Rubrivivax albus</name>
    <dbReference type="NCBI Taxonomy" id="2499835"/>
    <lineage>
        <taxon>Bacteria</taxon>
        <taxon>Pseudomonadati</taxon>
        <taxon>Pseudomonadota</taxon>
        <taxon>Betaproteobacteria</taxon>
        <taxon>Burkholderiales</taxon>
        <taxon>Sphaerotilaceae</taxon>
        <taxon>Rubrivivax</taxon>
    </lineage>
</organism>
<sequence>MLFPTLPEDLRLARLAPWGDRSRRPSVVIDTDAANEIDDQFALAWALLARERLDVQALLAAPFSFAHRRAALQALRGWDDATAAAMPAFAPPGDGMWRSLDEIRRIGALTGLAEAELDQLACAGATRYLDPRQPERTAAVDRLIALAEAADDATPLYVLVLGCPTNIAAALLLAPELVRRLVVVWTAGFPSHAPQPNRAFNLEQDLAATRVLLGSGVPLVYLPGFHIGAQLRLSAADAERALPGRGGAGGLGDALFELFMHNPLWPLTGTTGVHDRPAYSWVIWDLICVAWLLDPAWVPTDLVRTPGLGDDLRWQPGDADRPWMREAWAVDRDAIFGDLFSRLDALPR</sequence>
<dbReference type="Gene3D" id="3.90.245.10">
    <property type="entry name" value="Ribonucleoside hydrolase-like"/>
    <property type="match status" value="1"/>
</dbReference>
<reference evidence="4 5" key="1">
    <citation type="submission" date="2019-01" db="EMBL/GenBank/DDBJ databases">
        <authorList>
            <person name="Chen W.-M."/>
        </authorList>
    </citation>
    <scope>NUCLEOTIDE SEQUENCE [LARGE SCALE GENOMIC DNA]</scope>
    <source>
        <strain evidence="4 5">ICH-3</strain>
    </source>
</reference>
<evidence type="ECO:0000256" key="2">
    <source>
        <dbReference type="ARBA" id="ARBA00023295"/>
    </source>
</evidence>
<protein>
    <recommendedName>
        <fullName evidence="3">Inosine/uridine-preferring nucleoside hydrolase domain-containing protein</fullName>
    </recommendedName>
</protein>
<dbReference type="GO" id="GO:0006152">
    <property type="term" value="P:purine nucleoside catabolic process"/>
    <property type="evidence" value="ECO:0007669"/>
    <property type="project" value="TreeGrafter"/>
</dbReference>
<dbReference type="GO" id="GO:0005829">
    <property type="term" value="C:cytosol"/>
    <property type="evidence" value="ECO:0007669"/>
    <property type="project" value="TreeGrafter"/>
</dbReference>
<dbReference type="AlphaFoldDB" id="A0A3S2WYU5"/>
<evidence type="ECO:0000313" key="5">
    <source>
        <dbReference type="Proteomes" id="UP000288178"/>
    </source>
</evidence>
<dbReference type="EMBL" id="SACT01000008">
    <property type="protein sequence ID" value="RVT49363.1"/>
    <property type="molecule type" value="Genomic_DNA"/>
</dbReference>
<evidence type="ECO:0000259" key="3">
    <source>
        <dbReference type="Pfam" id="PF01156"/>
    </source>
</evidence>
<name>A0A3S2WYU5_9BURK</name>
<evidence type="ECO:0000313" key="4">
    <source>
        <dbReference type="EMBL" id="RVT49363.1"/>
    </source>
</evidence>
<dbReference type="InterPro" id="IPR001910">
    <property type="entry name" value="Inosine/uridine_hydrolase_dom"/>
</dbReference>
<gene>
    <name evidence="4" type="ORF">ENE75_20000</name>
</gene>
<dbReference type="PANTHER" id="PTHR12304">
    <property type="entry name" value="INOSINE-URIDINE PREFERRING NUCLEOSIDE HYDROLASE"/>
    <property type="match status" value="1"/>
</dbReference>
<keyword evidence="1" id="KW-0378">Hydrolase</keyword>
<keyword evidence="2" id="KW-0326">Glycosidase</keyword>
<dbReference type="InterPro" id="IPR036452">
    <property type="entry name" value="Ribo_hydro-like"/>
</dbReference>
<dbReference type="OrthoDB" id="2530052at2"/>
<dbReference type="PANTHER" id="PTHR12304:SF4">
    <property type="entry name" value="URIDINE NUCLEOSIDASE"/>
    <property type="match status" value="1"/>
</dbReference>
<accession>A0A3S2WYU5</accession>
<keyword evidence="5" id="KW-1185">Reference proteome</keyword>
<comment type="caution">
    <text evidence="4">The sequence shown here is derived from an EMBL/GenBank/DDBJ whole genome shotgun (WGS) entry which is preliminary data.</text>
</comment>
<dbReference type="Pfam" id="PF01156">
    <property type="entry name" value="IU_nuc_hydro"/>
    <property type="match status" value="1"/>
</dbReference>
<dbReference type="SUPFAM" id="SSF53590">
    <property type="entry name" value="Nucleoside hydrolase"/>
    <property type="match status" value="1"/>
</dbReference>
<dbReference type="GO" id="GO:0008477">
    <property type="term" value="F:purine nucleosidase activity"/>
    <property type="evidence" value="ECO:0007669"/>
    <property type="project" value="TreeGrafter"/>
</dbReference>
<feature type="domain" description="Inosine/uridine-preferring nucleoside hydrolase" evidence="3">
    <location>
        <begin position="27"/>
        <end position="299"/>
    </location>
</feature>
<dbReference type="RefSeq" id="WP_128200114.1">
    <property type="nucleotide sequence ID" value="NZ_SACT01000008.1"/>
</dbReference>